<reference evidence="1 2" key="1">
    <citation type="journal article" date="2019" name="Nat. Ecol. Evol.">
        <title>Megaphylogeny resolves global patterns of mushroom evolution.</title>
        <authorList>
            <person name="Varga T."/>
            <person name="Krizsan K."/>
            <person name="Foldi C."/>
            <person name="Dima B."/>
            <person name="Sanchez-Garcia M."/>
            <person name="Sanchez-Ramirez S."/>
            <person name="Szollosi G.J."/>
            <person name="Szarkandi J.G."/>
            <person name="Papp V."/>
            <person name="Albert L."/>
            <person name="Andreopoulos W."/>
            <person name="Angelini C."/>
            <person name="Antonin V."/>
            <person name="Barry K.W."/>
            <person name="Bougher N.L."/>
            <person name="Buchanan P."/>
            <person name="Buyck B."/>
            <person name="Bense V."/>
            <person name="Catcheside P."/>
            <person name="Chovatia M."/>
            <person name="Cooper J."/>
            <person name="Damon W."/>
            <person name="Desjardin D."/>
            <person name="Finy P."/>
            <person name="Geml J."/>
            <person name="Haridas S."/>
            <person name="Hughes K."/>
            <person name="Justo A."/>
            <person name="Karasinski D."/>
            <person name="Kautmanova I."/>
            <person name="Kiss B."/>
            <person name="Kocsube S."/>
            <person name="Kotiranta H."/>
            <person name="LaButti K.M."/>
            <person name="Lechner B.E."/>
            <person name="Liimatainen K."/>
            <person name="Lipzen A."/>
            <person name="Lukacs Z."/>
            <person name="Mihaltcheva S."/>
            <person name="Morgado L.N."/>
            <person name="Niskanen T."/>
            <person name="Noordeloos M.E."/>
            <person name="Ohm R.A."/>
            <person name="Ortiz-Santana B."/>
            <person name="Ovrebo C."/>
            <person name="Racz N."/>
            <person name="Riley R."/>
            <person name="Savchenko A."/>
            <person name="Shiryaev A."/>
            <person name="Soop K."/>
            <person name="Spirin V."/>
            <person name="Szebenyi C."/>
            <person name="Tomsovsky M."/>
            <person name="Tulloss R.E."/>
            <person name="Uehling J."/>
            <person name="Grigoriev I.V."/>
            <person name="Vagvolgyi C."/>
            <person name="Papp T."/>
            <person name="Martin F.M."/>
            <person name="Miettinen O."/>
            <person name="Hibbett D.S."/>
            <person name="Nagy L.G."/>
        </authorList>
    </citation>
    <scope>NUCLEOTIDE SEQUENCE [LARGE SCALE GENOMIC DNA]</scope>
    <source>
        <strain evidence="1 2">NL-1719</strain>
    </source>
</reference>
<proteinExistence type="predicted"/>
<dbReference type="Proteomes" id="UP000308600">
    <property type="component" value="Unassembled WGS sequence"/>
</dbReference>
<protein>
    <submittedName>
        <fullName evidence="1">WD40 repeat-like protein</fullName>
    </submittedName>
</protein>
<sequence length="480" mass="51725">MAASSSSPIILPIASIQPTFPEVLRDVESGLVPSDRFWVSCYKEDAQSIHREVQAELDDTDRDLVNLSVVDANRGGETRYSVSCASLGISNTPIITPAQEYKDPERSGPQRPHRITAFDVAPDLSQFATGFLDGSVYLYPVNAVPASRDSSSSNRPSIPSPPDQITIPTKIRRVSKPHLSTITSLKFFPSSRVILTSSADFSLSILPADYPVEESTSSTSVRVQAARTLKGHIRSVTSTGIIGRGRNVISSSLDSTVRLWDVSSGNVITSLYAHSPVSCLSLGDRVLVPPHGDLEDGDNLRIEGDDRELPEARAKLVYCGLQNGGIQVFDLGSRNTVHSFKPSSTPTPTTSAGNITAIAHSESHHLLATATSRGIVTLYDTRSLGAPLTSFKRNDASIDSLNFFESDGDPETDHGRTGLVLGANDGLPYVANVIPHGPGVQMELIGSDCDAVRHVVTRRNGERKEIWTAGDDAIVRRYLV</sequence>
<keyword evidence="2" id="KW-1185">Reference proteome</keyword>
<accession>A0ACD3B3P5</accession>
<evidence type="ECO:0000313" key="2">
    <source>
        <dbReference type="Proteomes" id="UP000308600"/>
    </source>
</evidence>
<name>A0ACD3B3P5_9AGAR</name>
<dbReference type="EMBL" id="ML208283">
    <property type="protein sequence ID" value="TFK72609.1"/>
    <property type="molecule type" value="Genomic_DNA"/>
</dbReference>
<organism evidence="1 2">
    <name type="scientific">Pluteus cervinus</name>
    <dbReference type="NCBI Taxonomy" id="181527"/>
    <lineage>
        <taxon>Eukaryota</taxon>
        <taxon>Fungi</taxon>
        <taxon>Dikarya</taxon>
        <taxon>Basidiomycota</taxon>
        <taxon>Agaricomycotina</taxon>
        <taxon>Agaricomycetes</taxon>
        <taxon>Agaricomycetidae</taxon>
        <taxon>Agaricales</taxon>
        <taxon>Pluteineae</taxon>
        <taxon>Pluteaceae</taxon>
        <taxon>Pluteus</taxon>
    </lineage>
</organism>
<evidence type="ECO:0000313" key="1">
    <source>
        <dbReference type="EMBL" id="TFK72609.1"/>
    </source>
</evidence>
<gene>
    <name evidence="1" type="ORF">BDN72DRAFT_762933</name>
</gene>